<reference evidence="1 2" key="1">
    <citation type="submission" date="2016-04" db="EMBL/GenBank/DDBJ databases">
        <title>Complete Genome Sequence of Chryseobacterium sp. IHBB 10212.</title>
        <authorList>
            <person name="Pal M."/>
            <person name="Swarnkar M.K."/>
            <person name="Kaushal K."/>
            <person name="Chhibber S."/>
            <person name="Singh A.K."/>
            <person name="Gulati A."/>
        </authorList>
    </citation>
    <scope>NUCLEOTIDE SEQUENCE [LARGE SCALE GENOMIC DNA]</scope>
    <source>
        <strain evidence="1 2">IHBB 10212</strain>
    </source>
</reference>
<keyword evidence="2" id="KW-1185">Reference proteome</keyword>
<dbReference type="KEGG" id="chh:A0O34_04890"/>
<dbReference type="AlphaFoldDB" id="A0A172XSU0"/>
<dbReference type="STRING" id="1685010.A0O34_04890"/>
<organism evidence="1 2">
    <name type="scientific">Chryseobacterium glaciei</name>
    <dbReference type="NCBI Taxonomy" id="1685010"/>
    <lineage>
        <taxon>Bacteria</taxon>
        <taxon>Pseudomonadati</taxon>
        <taxon>Bacteroidota</taxon>
        <taxon>Flavobacteriia</taxon>
        <taxon>Flavobacteriales</taxon>
        <taxon>Weeksellaceae</taxon>
        <taxon>Chryseobacterium group</taxon>
        <taxon>Chryseobacterium</taxon>
    </lineage>
</organism>
<proteinExistence type="predicted"/>
<dbReference type="Proteomes" id="UP000077824">
    <property type="component" value="Chromosome"/>
</dbReference>
<evidence type="ECO:0000313" key="1">
    <source>
        <dbReference type="EMBL" id="ANF49905.1"/>
    </source>
</evidence>
<evidence type="ECO:0000313" key="2">
    <source>
        <dbReference type="Proteomes" id="UP000077824"/>
    </source>
</evidence>
<dbReference type="RefSeq" id="WP_066751950.1">
    <property type="nucleotide sequence ID" value="NZ_CP015199.1"/>
</dbReference>
<gene>
    <name evidence="1" type="ORF">A0O34_04890</name>
</gene>
<name>A0A172XSU0_9FLAO</name>
<dbReference type="OrthoDB" id="1248859at2"/>
<sequence length="232" mass="26839">MSPLPELNLNLGIAKDPHSSSHAKGDGEIIVRTDSELRKYMITIIISDQEVGKIQLKIGNKEVEIPTYKLTITDNKTNETEAYQVTRDTLSFVTSKTKKSFLSFFGFKRFDKTSFLYENIPFEPNLESIEKFDLSRYRSLSDENLTYKLSGNGENVMLYAGKINEFEKPEDILQYFMIIDNHDGISFIGNILYREKLLKLTPKVELQIIKRKKIPKNFEFDEKGNVSKLIYL</sequence>
<protein>
    <submittedName>
        <fullName evidence="1">Uncharacterized protein</fullName>
    </submittedName>
</protein>
<dbReference type="EMBL" id="CP015199">
    <property type="protein sequence ID" value="ANF49905.1"/>
    <property type="molecule type" value="Genomic_DNA"/>
</dbReference>
<accession>A0A172XSU0</accession>